<proteinExistence type="predicted"/>
<dbReference type="OrthoDB" id="9050343at2759"/>
<reference evidence="3 4" key="1">
    <citation type="journal article" date="2012" name="Genome Biol.">
        <title>Sequencing three crocodilian genomes to illuminate the evolution of archosaurs and amniotes.</title>
        <authorList>
            <person name="St John J.A."/>
            <person name="Braun E.L."/>
            <person name="Isberg S.R."/>
            <person name="Miles L.G."/>
            <person name="Chong A.Y."/>
            <person name="Gongora J."/>
            <person name="Dalzell P."/>
            <person name="Moran C."/>
            <person name="Bed'hom B."/>
            <person name="Abzhanov A."/>
            <person name="Burgess S.C."/>
            <person name="Cooksey A.M."/>
            <person name="Castoe T.A."/>
            <person name="Crawford N.G."/>
            <person name="Densmore L.D."/>
            <person name="Drew J.C."/>
            <person name="Edwards S.V."/>
            <person name="Faircloth B.C."/>
            <person name="Fujita M.K."/>
            <person name="Greenwold M.J."/>
            <person name="Hoffmann F.G."/>
            <person name="Howard J.M."/>
            <person name="Iguchi T."/>
            <person name="Janes D.E."/>
            <person name="Khan S.Y."/>
            <person name="Kohno S."/>
            <person name="de Koning A.J."/>
            <person name="Lance S.L."/>
            <person name="McCarthy F.M."/>
            <person name="McCormack J.E."/>
            <person name="Merchant M.E."/>
            <person name="Peterson D.G."/>
            <person name="Pollock D.D."/>
            <person name="Pourmand N."/>
            <person name="Raney B.J."/>
            <person name="Roessler K.A."/>
            <person name="Sanford J.R."/>
            <person name="Sawyer R.H."/>
            <person name="Schmidt C.J."/>
            <person name="Triplett E.W."/>
            <person name="Tuberville T.D."/>
            <person name="Venegas-Anaya M."/>
            <person name="Howard J.T."/>
            <person name="Jarvis E.D."/>
            <person name="Guillette L.J.Jr."/>
            <person name="Glenn T.C."/>
            <person name="Green R.E."/>
            <person name="Ray D.A."/>
        </authorList>
    </citation>
    <scope>NUCLEOTIDE SEQUENCE [LARGE SCALE GENOMIC DNA]</scope>
    <source>
        <strain evidence="3">KSC_2009_1</strain>
    </source>
</reference>
<evidence type="ECO:0000313" key="4">
    <source>
        <dbReference type="Proteomes" id="UP000050525"/>
    </source>
</evidence>
<dbReference type="EMBL" id="AKHW03000444">
    <property type="protein sequence ID" value="KYO47320.1"/>
    <property type="molecule type" value="Genomic_DNA"/>
</dbReference>
<feature type="chain" id="PRO_5007586949" evidence="2">
    <location>
        <begin position="21"/>
        <end position="272"/>
    </location>
</feature>
<dbReference type="Proteomes" id="UP000050525">
    <property type="component" value="Unassembled WGS sequence"/>
</dbReference>
<dbReference type="AlphaFoldDB" id="A0A151PE90"/>
<gene>
    <name evidence="3" type="ORF">Y1Q_0005389</name>
</gene>
<feature type="region of interest" description="Disordered" evidence="1">
    <location>
        <begin position="139"/>
        <end position="166"/>
    </location>
</feature>
<keyword evidence="2" id="KW-0732">Signal</keyword>
<keyword evidence="4" id="KW-1185">Reference proteome</keyword>
<protein>
    <submittedName>
        <fullName evidence="3">Glycine-rich cell wall structural protein 1.8-like</fullName>
    </submittedName>
</protein>
<accession>A0A151PE90</accession>
<evidence type="ECO:0000256" key="1">
    <source>
        <dbReference type="SAM" id="MobiDB-lite"/>
    </source>
</evidence>
<comment type="caution">
    <text evidence="3">The sequence shown here is derived from an EMBL/GenBank/DDBJ whole genome shotgun (WGS) entry which is preliminary data.</text>
</comment>
<dbReference type="STRING" id="8496.A0A151PE90"/>
<sequence>MGAAEMGWAALLLLLCLTRASLQGGLKPQVPGALGRLYLPSLLRGKVPVYAPYGLQPGPVVQNGFSIGLGVPAKLGKAGFGAYAQVVKQKPGPGAGPGLGGYPGGVIQPGYPAAGGGFPVNGERQPAYANGYGGGGAGGNGYPGPGPQPGYSNGAPGPFGGRVGGPGAEPSAAKYGLGQGPYMVVPVGLGADFNAGKLANGNGLGYLNGGDLQANGMAPGAYGPISVGPALGGYGPVPAALAPGAYGGKEFKYGLNGFLGNGYRARCPAGKC</sequence>
<organism evidence="3 4">
    <name type="scientific">Alligator mississippiensis</name>
    <name type="common">American alligator</name>
    <dbReference type="NCBI Taxonomy" id="8496"/>
    <lineage>
        <taxon>Eukaryota</taxon>
        <taxon>Metazoa</taxon>
        <taxon>Chordata</taxon>
        <taxon>Craniata</taxon>
        <taxon>Vertebrata</taxon>
        <taxon>Euteleostomi</taxon>
        <taxon>Archelosauria</taxon>
        <taxon>Archosauria</taxon>
        <taxon>Crocodylia</taxon>
        <taxon>Alligatoridae</taxon>
        <taxon>Alligatorinae</taxon>
        <taxon>Alligator</taxon>
    </lineage>
</organism>
<feature type="compositionally biased region" description="Gly residues" evidence="1">
    <location>
        <begin position="157"/>
        <end position="166"/>
    </location>
</feature>
<name>A0A151PE90_ALLMI</name>
<feature type="signal peptide" evidence="2">
    <location>
        <begin position="1"/>
        <end position="20"/>
    </location>
</feature>
<evidence type="ECO:0000313" key="3">
    <source>
        <dbReference type="EMBL" id="KYO47320.1"/>
    </source>
</evidence>
<evidence type="ECO:0000256" key="2">
    <source>
        <dbReference type="SAM" id="SignalP"/>
    </source>
</evidence>